<dbReference type="Pfam" id="PF01541">
    <property type="entry name" value="GIY-YIG"/>
    <property type="match status" value="1"/>
</dbReference>
<dbReference type="PANTHER" id="PTHR34477:SF1">
    <property type="entry name" value="UPF0213 PROTEIN YHBQ"/>
    <property type="match status" value="1"/>
</dbReference>
<comment type="similarity">
    <text evidence="1">Belongs to the UPF0213 family.</text>
</comment>
<name>A0A1G2C5H8_9BACT</name>
<dbReference type="PANTHER" id="PTHR34477">
    <property type="entry name" value="UPF0213 PROTEIN YHBQ"/>
    <property type="match status" value="1"/>
</dbReference>
<dbReference type="InterPro" id="IPR035901">
    <property type="entry name" value="GIY-YIG_endonuc_sf"/>
</dbReference>
<dbReference type="InterPro" id="IPR000305">
    <property type="entry name" value="GIY-YIG_endonuc"/>
</dbReference>
<dbReference type="SUPFAM" id="SSF82771">
    <property type="entry name" value="GIY-YIG endonuclease"/>
    <property type="match status" value="1"/>
</dbReference>
<dbReference type="SMART" id="SM00465">
    <property type="entry name" value="GIYc"/>
    <property type="match status" value="1"/>
</dbReference>
<organism evidence="3 4">
    <name type="scientific">Candidatus Liptonbacteria bacterium GWB1_49_6</name>
    <dbReference type="NCBI Taxonomy" id="1798644"/>
    <lineage>
        <taxon>Bacteria</taxon>
        <taxon>Candidatus Liptoniibacteriota</taxon>
    </lineage>
</organism>
<dbReference type="STRING" id="1798644.A2122_00375"/>
<accession>A0A1G2C5H8</accession>
<dbReference type="EMBL" id="MHKU01000026">
    <property type="protein sequence ID" value="OGY96638.1"/>
    <property type="molecule type" value="Genomic_DNA"/>
</dbReference>
<evidence type="ECO:0000259" key="2">
    <source>
        <dbReference type="PROSITE" id="PS50164"/>
    </source>
</evidence>
<evidence type="ECO:0000256" key="1">
    <source>
        <dbReference type="ARBA" id="ARBA00007435"/>
    </source>
</evidence>
<dbReference type="PROSITE" id="PS50164">
    <property type="entry name" value="GIY_YIG"/>
    <property type="match status" value="1"/>
</dbReference>
<comment type="caution">
    <text evidence="3">The sequence shown here is derived from an EMBL/GenBank/DDBJ whole genome shotgun (WGS) entry which is preliminary data.</text>
</comment>
<sequence>MVYFVYILKCADDSLYTGITTDLKRRFLEHKNKKGGAYTQAHAAAKIVYTEQFKTRSEALKREAEIKGWRRQKKLNLIMQTRIDERRRGNTECSNANVR</sequence>
<proteinExistence type="inferred from homology"/>
<evidence type="ECO:0000313" key="4">
    <source>
        <dbReference type="Proteomes" id="UP000176648"/>
    </source>
</evidence>
<protein>
    <recommendedName>
        <fullName evidence="2">GIY-YIG domain-containing protein</fullName>
    </recommendedName>
</protein>
<evidence type="ECO:0000313" key="3">
    <source>
        <dbReference type="EMBL" id="OGY96638.1"/>
    </source>
</evidence>
<dbReference type="CDD" id="cd10456">
    <property type="entry name" value="GIY-YIG_UPF0213"/>
    <property type="match status" value="1"/>
</dbReference>
<reference evidence="3 4" key="1">
    <citation type="journal article" date="2016" name="Nat. Commun.">
        <title>Thousands of microbial genomes shed light on interconnected biogeochemical processes in an aquifer system.</title>
        <authorList>
            <person name="Anantharaman K."/>
            <person name="Brown C.T."/>
            <person name="Hug L.A."/>
            <person name="Sharon I."/>
            <person name="Castelle C.J."/>
            <person name="Probst A.J."/>
            <person name="Thomas B.C."/>
            <person name="Singh A."/>
            <person name="Wilkins M.J."/>
            <person name="Karaoz U."/>
            <person name="Brodie E.L."/>
            <person name="Williams K.H."/>
            <person name="Hubbard S.S."/>
            <person name="Banfield J.F."/>
        </authorList>
    </citation>
    <scope>NUCLEOTIDE SEQUENCE [LARGE SCALE GENOMIC DNA]</scope>
</reference>
<gene>
    <name evidence="3" type="ORF">A2122_00375</name>
</gene>
<dbReference type="InterPro" id="IPR050190">
    <property type="entry name" value="UPF0213_domain"/>
</dbReference>
<dbReference type="AlphaFoldDB" id="A0A1G2C5H8"/>
<dbReference type="Gene3D" id="3.40.1440.10">
    <property type="entry name" value="GIY-YIG endonuclease"/>
    <property type="match status" value="1"/>
</dbReference>
<feature type="domain" description="GIY-YIG" evidence="2">
    <location>
        <begin position="1"/>
        <end position="77"/>
    </location>
</feature>
<dbReference type="Proteomes" id="UP000176648">
    <property type="component" value="Unassembled WGS sequence"/>
</dbReference>